<organism evidence="1">
    <name type="scientific">marine sediment metagenome</name>
    <dbReference type="NCBI Taxonomy" id="412755"/>
    <lineage>
        <taxon>unclassified sequences</taxon>
        <taxon>metagenomes</taxon>
        <taxon>ecological metagenomes</taxon>
    </lineage>
</organism>
<accession>X1QJY4</accession>
<gene>
    <name evidence="1" type="ORF">S06H3_43052</name>
</gene>
<proteinExistence type="predicted"/>
<dbReference type="AlphaFoldDB" id="X1QJY4"/>
<sequence length="45" mass="5207">MVESVREAVSDMQDAMSGFFEETLMDAKNWKEAFISFLTDIQRAM</sequence>
<feature type="non-terminal residue" evidence="1">
    <location>
        <position position="45"/>
    </location>
</feature>
<evidence type="ECO:0000313" key="1">
    <source>
        <dbReference type="EMBL" id="GAI43564.1"/>
    </source>
</evidence>
<name>X1QJY4_9ZZZZ</name>
<protein>
    <submittedName>
        <fullName evidence="1">Uncharacterized protein</fullName>
    </submittedName>
</protein>
<comment type="caution">
    <text evidence="1">The sequence shown here is derived from an EMBL/GenBank/DDBJ whole genome shotgun (WGS) entry which is preliminary data.</text>
</comment>
<reference evidence="1" key="1">
    <citation type="journal article" date="2014" name="Front. Microbiol.">
        <title>High frequency of phylogenetically diverse reductive dehalogenase-homologous genes in deep subseafloor sedimentary metagenomes.</title>
        <authorList>
            <person name="Kawai M."/>
            <person name="Futagami T."/>
            <person name="Toyoda A."/>
            <person name="Takaki Y."/>
            <person name="Nishi S."/>
            <person name="Hori S."/>
            <person name="Arai W."/>
            <person name="Tsubouchi T."/>
            <person name="Morono Y."/>
            <person name="Uchiyama I."/>
            <person name="Ito T."/>
            <person name="Fujiyama A."/>
            <person name="Inagaki F."/>
            <person name="Takami H."/>
        </authorList>
    </citation>
    <scope>NUCLEOTIDE SEQUENCE</scope>
    <source>
        <strain evidence="1">Expedition CK06-06</strain>
    </source>
</reference>
<dbReference type="EMBL" id="BARV01026670">
    <property type="protein sequence ID" value="GAI43564.1"/>
    <property type="molecule type" value="Genomic_DNA"/>
</dbReference>